<keyword evidence="4" id="KW-0812">Transmembrane</keyword>
<keyword evidence="9 12" id="KW-0503">Monooxygenase</keyword>
<dbReference type="GO" id="GO:0005506">
    <property type="term" value="F:iron ion binding"/>
    <property type="evidence" value="ECO:0007669"/>
    <property type="project" value="InterPro"/>
</dbReference>
<keyword evidence="7 12" id="KW-0560">Oxidoreductase</keyword>
<evidence type="ECO:0000256" key="6">
    <source>
        <dbReference type="ARBA" id="ARBA00022989"/>
    </source>
</evidence>
<evidence type="ECO:0000256" key="10">
    <source>
        <dbReference type="ARBA" id="ARBA00023136"/>
    </source>
</evidence>
<evidence type="ECO:0000256" key="2">
    <source>
        <dbReference type="ARBA" id="ARBA00010617"/>
    </source>
</evidence>
<keyword evidence="3 11" id="KW-0349">Heme</keyword>
<evidence type="ECO:0000256" key="13">
    <source>
        <dbReference type="SAM" id="SignalP"/>
    </source>
</evidence>
<feature type="chain" id="PRO_5007302655" evidence="13">
    <location>
        <begin position="28"/>
        <end position="508"/>
    </location>
</feature>
<evidence type="ECO:0000256" key="7">
    <source>
        <dbReference type="ARBA" id="ARBA00023002"/>
    </source>
</evidence>
<dbReference type="InterPro" id="IPR036396">
    <property type="entry name" value="Cyt_P450_sf"/>
</dbReference>
<evidence type="ECO:0000256" key="11">
    <source>
        <dbReference type="PIRSR" id="PIRSR602401-1"/>
    </source>
</evidence>
<dbReference type="AlphaFoldDB" id="A0A140IKA1"/>
<proteinExistence type="evidence at transcript level"/>
<keyword evidence="8 11" id="KW-0408">Iron</keyword>
<comment type="cofactor">
    <cofactor evidence="11">
        <name>heme</name>
        <dbReference type="ChEBI" id="CHEBI:30413"/>
    </cofactor>
</comment>
<evidence type="ECO:0000256" key="5">
    <source>
        <dbReference type="ARBA" id="ARBA00022723"/>
    </source>
</evidence>
<evidence type="ECO:0000256" key="3">
    <source>
        <dbReference type="ARBA" id="ARBA00022617"/>
    </source>
</evidence>
<dbReference type="InterPro" id="IPR001128">
    <property type="entry name" value="Cyt_P450"/>
</dbReference>
<evidence type="ECO:0000256" key="12">
    <source>
        <dbReference type="RuleBase" id="RU000461"/>
    </source>
</evidence>
<dbReference type="SUPFAM" id="SSF48264">
    <property type="entry name" value="Cytochrome P450"/>
    <property type="match status" value="1"/>
</dbReference>
<evidence type="ECO:0000256" key="1">
    <source>
        <dbReference type="ARBA" id="ARBA00004167"/>
    </source>
</evidence>
<feature type="signal peptide" evidence="13">
    <location>
        <begin position="1"/>
        <end position="27"/>
    </location>
</feature>
<sequence>MGISSFIFFLCFFVFAFLLSKIILSTASKNKSSSTMKLPPGPRKLPLIGHLHLFLLRSSDPARRILRDLALEYGPLLYLQLGNVPTIVVTSREIAKEIFKTQDVNFANRPSLLIGEVMLYNNTDLAFAPYSDYWRQSRKILTQELLSMKRVQSFQPVREEEFLNLCRWIASNEGSPIDLTDRLFMTMYDIITRISIGKKTGLHADFIPVMKQLTDASMGFQIVDYYPSNWFLRKFGGIRNAQRLHHKLDEILEKILTDRQANNNAEKMHEDFLDVLLKFHGNAAGAEYTSLTSNNIKAMLSTIFNGATDTSSVTLDWAMAELLKQPKLMRKAQDEVRTFYDKRGYVDESITNELTYIKLIIKETLRLHTPGSLLLPRVNKEACMIAGYHIPANTQLFVNAWAMGRDPNYWKDAEKFIPERFLDSSLDFRGNNYEYLPFGSGKRICPGITFGIANIEFPLAMLLYHFDWVLANGVTPEEMDMTEHNGAVSTRAQHLDVIPVLKRPLPSK</sequence>
<dbReference type="InterPro" id="IPR002401">
    <property type="entry name" value="Cyt_P450_E_grp-I"/>
</dbReference>
<protein>
    <submittedName>
        <fullName evidence="14">Cytochrome P450 CYP71D490</fullName>
    </submittedName>
</protein>
<accession>A0A140IKA1</accession>
<dbReference type="GO" id="GO:0004497">
    <property type="term" value="F:monooxygenase activity"/>
    <property type="evidence" value="ECO:0007669"/>
    <property type="project" value="UniProtKB-KW"/>
</dbReference>
<name>A0A140IKA1_SCODU</name>
<dbReference type="EMBL" id="KT884508">
    <property type="protein sequence ID" value="AMO65335.1"/>
    <property type="molecule type" value="mRNA"/>
</dbReference>
<comment type="similarity">
    <text evidence="2 12">Belongs to the cytochrome P450 family.</text>
</comment>
<evidence type="ECO:0000256" key="8">
    <source>
        <dbReference type="ARBA" id="ARBA00023004"/>
    </source>
</evidence>
<evidence type="ECO:0000256" key="9">
    <source>
        <dbReference type="ARBA" id="ARBA00023033"/>
    </source>
</evidence>
<dbReference type="PRINTS" id="PR00385">
    <property type="entry name" value="P450"/>
</dbReference>
<dbReference type="PROSITE" id="PS00086">
    <property type="entry name" value="CYTOCHROME_P450"/>
    <property type="match status" value="1"/>
</dbReference>
<feature type="binding site" description="axial binding residue" evidence="11">
    <location>
        <position position="445"/>
    </location>
    <ligand>
        <name>heme</name>
        <dbReference type="ChEBI" id="CHEBI:30413"/>
    </ligand>
    <ligandPart>
        <name>Fe</name>
        <dbReference type="ChEBI" id="CHEBI:18248"/>
    </ligandPart>
</feature>
<dbReference type="Pfam" id="PF00067">
    <property type="entry name" value="p450"/>
    <property type="match status" value="1"/>
</dbReference>
<reference evidence="14" key="1">
    <citation type="journal article" date="2017" name="Sci. Rep.">
        <title>Elucidation of terpenoid metabolism in Scoparia dulcis by RNA-seq analysis.</title>
        <authorList>
            <person name="Yamamura Y."/>
            <person name="Kurosaki F."/>
            <person name="Lee J.B."/>
        </authorList>
    </citation>
    <scope>NUCLEOTIDE SEQUENCE</scope>
</reference>
<organism evidence="14">
    <name type="scientific">Scoparia dulcis</name>
    <name type="common">Sweet broom</name>
    <name type="synonym">Capraria dulcis</name>
    <dbReference type="NCBI Taxonomy" id="107240"/>
    <lineage>
        <taxon>Eukaryota</taxon>
        <taxon>Viridiplantae</taxon>
        <taxon>Streptophyta</taxon>
        <taxon>Embryophyta</taxon>
        <taxon>Tracheophyta</taxon>
        <taxon>Spermatophyta</taxon>
        <taxon>Magnoliopsida</taxon>
        <taxon>eudicotyledons</taxon>
        <taxon>Gunneridae</taxon>
        <taxon>Pentapetalae</taxon>
        <taxon>asterids</taxon>
        <taxon>lamiids</taxon>
        <taxon>Lamiales</taxon>
        <taxon>Plantaginaceae</taxon>
        <taxon>Gratioleae</taxon>
        <taxon>Scoparia</taxon>
    </lineage>
</organism>
<dbReference type="GO" id="GO:0016020">
    <property type="term" value="C:membrane"/>
    <property type="evidence" value="ECO:0007669"/>
    <property type="project" value="UniProtKB-SubCell"/>
</dbReference>
<dbReference type="GO" id="GO:0016705">
    <property type="term" value="F:oxidoreductase activity, acting on paired donors, with incorporation or reduction of molecular oxygen"/>
    <property type="evidence" value="ECO:0007669"/>
    <property type="project" value="InterPro"/>
</dbReference>
<dbReference type="PANTHER" id="PTHR47955">
    <property type="entry name" value="CYTOCHROME P450 FAMILY 71 PROTEIN"/>
    <property type="match status" value="1"/>
</dbReference>
<keyword evidence="6" id="KW-1133">Transmembrane helix</keyword>
<gene>
    <name evidence="14" type="primary">CYP8</name>
</gene>
<dbReference type="FunFam" id="1.10.630.10:FF:000043">
    <property type="entry name" value="Cytochrome P450 99A2"/>
    <property type="match status" value="1"/>
</dbReference>
<evidence type="ECO:0000256" key="4">
    <source>
        <dbReference type="ARBA" id="ARBA00022692"/>
    </source>
</evidence>
<dbReference type="GO" id="GO:0020037">
    <property type="term" value="F:heme binding"/>
    <property type="evidence" value="ECO:0007669"/>
    <property type="project" value="InterPro"/>
</dbReference>
<keyword evidence="13" id="KW-0732">Signal</keyword>
<dbReference type="CDD" id="cd11072">
    <property type="entry name" value="CYP71-like"/>
    <property type="match status" value="1"/>
</dbReference>
<evidence type="ECO:0000313" key="14">
    <source>
        <dbReference type="EMBL" id="AMO65335.1"/>
    </source>
</evidence>
<dbReference type="PANTHER" id="PTHR47955:SF8">
    <property type="entry name" value="CYTOCHROME P450 71D11-LIKE"/>
    <property type="match status" value="1"/>
</dbReference>
<dbReference type="Gene3D" id="1.10.630.10">
    <property type="entry name" value="Cytochrome P450"/>
    <property type="match status" value="1"/>
</dbReference>
<comment type="subcellular location">
    <subcellularLocation>
        <location evidence="1">Membrane</location>
        <topology evidence="1">Single-pass membrane protein</topology>
    </subcellularLocation>
</comment>
<keyword evidence="5 11" id="KW-0479">Metal-binding</keyword>
<dbReference type="InterPro" id="IPR017972">
    <property type="entry name" value="Cyt_P450_CS"/>
</dbReference>
<keyword evidence="10" id="KW-0472">Membrane</keyword>
<dbReference type="PRINTS" id="PR00463">
    <property type="entry name" value="EP450I"/>
</dbReference>